<dbReference type="PANTHER" id="PTHR35792">
    <property type="entry name" value="GENERAL STRESS PROTEIN"/>
    <property type="match status" value="1"/>
</dbReference>
<reference evidence="2 3" key="1">
    <citation type="journal article" date="2011" name="J. Bacteriol.">
        <title>Draft genome sequence of Sporolactobacillus inulinus strain CASD, an efficient D-lactic acid-producing bacterium with high-concentration lactate tolerance capability.</title>
        <authorList>
            <person name="Yu B."/>
            <person name="Su F."/>
            <person name="Wang L."/>
            <person name="Xu K."/>
            <person name="Zhao B."/>
            <person name="Xu P."/>
        </authorList>
    </citation>
    <scope>NUCLEOTIDE SEQUENCE [LARGE SCALE GENOMIC DNA]</scope>
    <source>
        <strain evidence="2 3">CASD</strain>
    </source>
</reference>
<keyword evidence="1" id="KW-1133">Transmembrane helix</keyword>
<keyword evidence="1" id="KW-0472">Membrane</keyword>
<comment type="caution">
    <text evidence="2">The sequence shown here is derived from an EMBL/GenBank/DDBJ whole genome shotgun (WGS) entry which is preliminary data.</text>
</comment>
<name>A0A0U1QKM7_9BACL</name>
<dbReference type="STRING" id="1069536.SINU_13830"/>
<keyword evidence="1" id="KW-0812">Transmembrane</keyword>
<dbReference type="InterPro" id="IPR052928">
    <property type="entry name" value="Desiccation-related_membrane"/>
</dbReference>
<evidence type="ECO:0000256" key="1">
    <source>
        <dbReference type="SAM" id="Phobius"/>
    </source>
</evidence>
<organism evidence="2 3">
    <name type="scientific">Sporolactobacillus inulinus CASD</name>
    <dbReference type="NCBI Taxonomy" id="1069536"/>
    <lineage>
        <taxon>Bacteria</taxon>
        <taxon>Bacillati</taxon>
        <taxon>Bacillota</taxon>
        <taxon>Bacilli</taxon>
        <taxon>Bacillales</taxon>
        <taxon>Sporolactobacillaceae</taxon>
        <taxon>Sporolactobacillus</taxon>
    </lineage>
</organism>
<sequence>MSDKEKCSCSGASIKEMLVGGMIGGAIGASIALLFAPKSGAEVRKDLSVKELVDCSVDKVKQAASNLLNKDNEPYR</sequence>
<gene>
    <name evidence="2" type="ORF">SINU_13830</name>
</gene>
<evidence type="ECO:0000313" key="3">
    <source>
        <dbReference type="Proteomes" id="UP000035553"/>
    </source>
</evidence>
<dbReference type="RefSeq" id="WP_010024659.1">
    <property type="nucleotide sequence ID" value="NZ_AFVQ02000215.1"/>
</dbReference>
<protein>
    <submittedName>
        <fullName evidence="2">General stress protein</fullName>
    </submittedName>
</protein>
<evidence type="ECO:0000313" key="2">
    <source>
        <dbReference type="EMBL" id="KLI01365.1"/>
    </source>
</evidence>
<dbReference type="InterPro" id="IPR024623">
    <property type="entry name" value="YtxH"/>
</dbReference>
<proteinExistence type="predicted"/>
<dbReference type="EMBL" id="AFVQ02000215">
    <property type="protein sequence ID" value="KLI01365.1"/>
    <property type="molecule type" value="Genomic_DNA"/>
</dbReference>
<dbReference type="OrthoDB" id="9810874at2"/>
<feature type="transmembrane region" description="Helical" evidence="1">
    <location>
        <begin position="18"/>
        <end position="36"/>
    </location>
</feature>
<dbReference type="PANTHER" id="PTHR35792:SF2">
    <property type="entry name" value="GENERAL STRESS PROTEIN"/>
    <property type="match status" value="1"/>
</dbReference>
<dbReference type="Proteomes" id="UP000035553">
    <property type="component" value="Unassembled WGS sequence"/>
</dbReference>
<accession>A0A0U1QKM7</accession>
<keyword evidence="3" id="KW-1185">Reference proteome</keyword>
<dbReference type="AlphaFoldDB" id="A0A0U1QKM7"/>
<dbReference type="Pfam" id="PF12732">
    <property type="entry name" value="YtxH"/>
    <property type="match status" value="1"/>
</dbReference>